<protein>
    <recommendedName>
        <fullName evidence="3">N-acetyltransferase domain-containing protein</fullName>
    </recommendedName>
</protein>
<reference evidence="1 2" key="1">
    <citation type="submission" date="2015-09" db="EMBL/GenBank/DDBJ databases">
        <title>Sorangium comparison.</title>
        <authorList>
            <person name="Zaburannyi N."/>
            <person name="Bunk B."/>
            <person name="Overmann J."/>
            <person name="Mueller R."/>
        </authorList>
    </citation>
    <scope>NUCLEOTIDE SEQUENCE [LARGE SCALE GENOMIC DNA]</scope>
    <source>
        <strain evidence="1 2">So ce26</strain>
    </source>
</reference>
<proteinExistence type="predicted"/>
<dbReference type="SUPFAM" id="SSF55729">
    <property type="entry name" value="Acyl-CoA N-acyltransferases (Nat)"/>
    <property type="match status" value="1"/>
</dbReference>
<organism evidence="1 2">
    <name type="scientific">Sorangium cellulosum</name>
    <name type="common">Polyangium cellulosum</name>
    <dbReference type="NCBI Taxonomy" id="56"/>
    <lineage>
        <taxon>Bacteria</taxon>
        <taxon>Pseudomonadati</taxon>
        <taxon>Myxococcota</taxon>
        <taxon>Polyangia</taxon>
        <taxon>Polyangiales</taxon>
        <taxon>Polyangiaceae</taxon>
        <taxon>Sorangium</taxon>
    </lineage>
</organism>
<dbReference type="EMBL" id="CP012673">
    <property type="protein sequence ID" value="AUX42770.1"/>
    <property type="molecule type" value="Genomic_DNA"/>
</dbReference>
<evidence type="ECO:0000313" key="1">
    <source>
        <dbReference type="EMBL" id="AUX42770.1"/>
    </source>
</evidence>
<dbReference type="Proteomes" id="UP000238348">
    <property type="component" value="Chromosome"/>
</dbReference>
<dbReference type="RefSeq" id="WP_104981532.1">
    <property type="nucleotide sequence ID" value="NZ_CP012673.1"/>
</dbReference>
<gene>
    <name evidence="1" type="ORF">SOCE26_042040</name>
</gene>
<accession>A0A2L0EU01</accession>
<evidence type="ECO:0008006" key="3">
    <source>
        <dbReference type="Google" id="ProtNLM"/>
    </source>
</evidence>
<name>A0A2L0EU01_SORCE</name>
<sequence length="264" mass="28346">MSGSLNDEVLLRLAEAPSAYDPIGDGERLIVTNRYVLFLGRGDDPGFNTVQHLRLSPPAVDKAVDEVRALASKHGRRALTWEVASSARPPDLAGRLRAFGMVPAEPPLAVVMALLEPPPRAPAGVAVSRVETVGDFRTFVSITHEVFGKMDRLADELARIDREGARDLADTRFVRYLAWIDGDAVAAAAASFTNVGAVLHSGGTKAAARGRGAYRALVAARWDDAVRRGTPRVVTRAGPMSCPILGRTGFQKIAEIELLVDRFG</sequence>
<dbReference type="AlphaFoldDB" id="A0A2L0EU01"/>
<evidence type="ECO:0000313" key="2">
    <source>
        <dbReference type="Proteomes" id="UP000238348"/>
    </source>
</evidence>
<dbReference type="InterPro" id="IPR016181">
    <property type="entry name" value="Acyl_CoA_acyltransferase"/>
</dbReference>
<dbReference type="Gene3D" id="3.40.630.30">
    <property type="match status" value="1"/>
</dbReference>